<feature type="transmembrane region" description="Helical" evidence="11">
    <location>
        <begin position="110"/>
        <end position="128"/>
    </location>
</feature>
<feature type="domain" description="Cation/H+ exchanger transmembrane" evidence="12">
    <location>
        <begin position="67"/>
        <end position="448"/>
    </location>
</feature>
<feature type="transmembrane region" description="Helical" evidence="11">
    <location>
        <begin position="425"/>
        <end position="443"/>
    </location>
</feature>
<evidence type="ECO:0000256" key="9">
    <source>
        <dbReference type="RuleBase" id="RU003722"/>
    </source>
</evidence>
<keyword evidence="7 11" id="KW-0472">Membrane</keyword>
<dbReference type="InterPro" id="IPR018422">
    <property type="entry name" value="Cation/H_exchanger_CPA1"/>
</dbReference>
<dbReference type="AlphaFoldDB" id="A0AAD9ERX0"/>
<keyword evidence="8 9" id="KW-0739">Sodium transport</keyword>
<feature type="transmembrane region" description="Helical" evidence="11">
    <location>
        <begin position="359"/>
        <end position="381"/>
    </location>
</feature>
<evidence type="ECO:0000256" key="10">
    <source>
        <dbReference type="SAM" id="MobiDB-lite"/>
    </source>
</evidence>
<keyword evidence="9" id="KW-0050">Antiport</keyword>
<gene>
    <name evidence="13" type="ORF">KUDE01_006569</name>
</gene>
<sequence>MCSAPRWFPRCSRCSAGPGLEERGLRWRCPRSAVDPEAGPGDQEAGRRSLITAGGSVVQWSGATCRLLFHFSQRFTTVVPESCMLILLGLVLGGVVLLANKKQLYQLEPALFFLFLLPTIVGDAGYFMPARLFFDNLGAILLYAVVGTLWNAFCTGFCLYAAKLLGVIDERVEAGLMDFLLFGALISAVDPVAVLAVFEEVHVNDTLFIIVFGESLVNDAVTVVLYKVYISFVEVGVENVQTVDYFKGVGTLVGLVFAVLLSFITRFTKKVRIIEPLFVFLLVYLAYLTAELFSLSAILSMTFCGIGANKYVEANISQKSRTTVKYTMKTLASIAETIIFIFLGISAVDKSKWAWDTGLVSCTLVFIFVFRAAGVIGQTWVLNRFRLVPLDKIDQVVMSYGGLRGAVAFALVVLLDGEHVKAKEYFVATTIVVVFFTVMFQGLTIKPLEAPINEEIHERRWRTSQVCRDITTGETSEGWVTGGLGHWRAGSLGHWRAGSLEGWVTGGLGHWVTGGLGHWRAGSLEDWVTGSLEGWVTGSLEGWVTGGLGHWRAGSLGHWRAGSLEGWVTGGLGHWVTGGLGHWVTGGLGHWVTGGLGHWVTGGLGHWRAGSLEGWVTGSLEGWVTGSLEGWVTGGLGHWVTGGLGHWRAGSLGHWRAGSLEGWVTGSLEGWVTGGLGHWRAGSLGHWRAGSLEGWVTGGLGHWVTGGLGHWRAGSLEGWVTGSLEGWVTGSLEGWVTGSLEGWVTGWEQFDKKYLSKLLLRKSVYTKSELWEAYQKINIRDAISVIDQGGNVLTSARLSLPSMASRASFPEVTNVTNYLRENGSGVCLDLQVIDNVPGAKVEEDSETHHFLAGNLYKPRRRYQSHYSRHFMPLGEKERQDREVFQRNMKIRMETFKSSRHKLCSASQRRGSDSKEEGGDKPRRNVSWQDKNPVVVPVESDAEHSDAEKEEDVGITFIARKPETPKPRPKSVPAALEGCESPPGRAPLPPFPPPVEGGVGSPPPCVSMEATKIIPVDLQRAWNQSISSLESISSPPTPLEPLHPRVSALSRLGGPRPASYTPPGSSASYDPPGGSSASPIATPCSQRGPEAALVFIRTQCSQRGPEAALWSSSGPSVHREDLKQLCGLHQDPVFPERTEAALWSSSGPSVPREDLKQLCVFIRTQCSQRGPEAALWSSSGQCSQTGPEAALWSSSGPSVPRQDLKQLCGLHQDPVFPERT</sequence>
<proteinExistence type="inferred from homology"/>
<dbReference type="PRINTS" id="PR01084">
    <property type="entry name" value="NAHEXCHNGR"/>
</dbReference>
<reference evidence="13" key="1">
    <citation type="submission" date="2023-04" db="EMBL/GenBank/DDBJ databases">
        <title>Chromosome-level genome of Chaenocephalus aceratus.</title>
        <authorList>
            <person name="Park H."/>
        </authorList>
    </citation>
    <scope>NUCLEOTIDE SEQUENCE</scope>
    <source>
        <strain evidence="13">DE</strain>
        <tissue evidence="13">Muscle</tissue>
    </source>
</reference>
<organism evidence="13 14">
    <name type="scientific">Dissostichus eleginoides</name>
    <name type="common">Patagonian toothfish</name>
    <name type="synonym">Dissostichus amissus</name>
    <dbReference type="NCBI Taxonomy" id="100907"/>
    <lineage>
        <taxon>Eukaryota</taxon>
        <taxon>Metazoa</taxon>
        <taxon>Chordata</taxon>
        <taxon>Craniata</taxon>
        <taxon>Vertebrata</taxon>
        <taxon>Euteleostomi</taxon>
        <taxon>Actinopterygii</taxon>
        <taxon>Neopterygii</taxon>
        <taxon>Teleostei</taxon>
        <taxon>Neoteleostei</taxon>
        <taxon>Acanthomorphata</taxon>
        <taxon>Eupercaria</taxon>
        <taxon>Perciformes</taxon>
        <taxon>Notothenioidei</taxon>
        <taxon>Nototheniidae</taxon>
        <taxon>Dissostichus</taxon>
    </lineage>
</organism>
<keyword evidence="4 11" id="KW-1133">Transmembrane helix</keyword>
<feature type="transmembrane region" description="Helical" evidence="11">
    <location>
        <begin position="174"/>
        <end position="198"/>
    </location>
</feature>
<evidence type="ECO:0000256" key="8">
    <source>
        <dbReference type="ARBA" id="ARBA00023201"/>
    </source>
</evidence>
<comment type="caution">
    <text evidence="13">The sequence shown here is derived from an EMBL/GenBank/DDBJ whole genome shotgun (WGS) entry which is preliminary data.</text>
</comment>
<feature type="transmembrane region" description="Helical" evidence="11">
    <location>
        <begin position="393"/>
        <end position="413"/>
    </location>
</feature>
<feature type="transmembrane region" description="Helical" evidence="11">
    <location>
        <begin position="277"/>
        <end position="308"/>
    </location>
</feature>
<dbReference type="EMBL" id="JASDAP010000488">
    <property type="protein sequence ID" value="KAK1874821.1"/>
    <property type="molecule type" value="Genomic_DNA"/>
</dbReference>
<comment type="subcellular location">
    <subcellularLocation>
        <location evidence="1">Membrane</location>
        <topology evidence="1">Multi-pass membrane protein</topology>
    </subcellularLocation>
</comment>
<keyword evidence="14" id="KW-1185">Reference proteome</keyword>
<dbReference type="InterPro" id="IPR004709">
    <property type="entry name" value="NaH_exchanger"/>
</dbReference>
<dbReference type="GO" id="GO:0015386">
    <property type="term" value="F:potassium:proton antiporter activity"/>
    <property type="evidence" value="ECO:0007669"/>
    <property type="project" value="TreeGrafter"/>
</dbReference>
<evidence type="ECO:0000256" key="11">
    <source>
        <dbReference type="SAM" id="Phobius"/>
    </source>
</evidence>
<feature type="transmembrane region" description="Helical" evidence="11">
    <location>
        <begin position="328"/>
        <end position="347"/>
    </location>
</feature>
<evidence type="ECO:0000256" key="5">
    <source>
        <dbReference type="ARBA" id="ARBA00023053"/>
    </source>
</evidence>
<evidence type="ECO:0000259" key="12">
    <source>
        <dbReference type="Pfam" id="PF00999"/>
    </source>
</evidence>
<evidence type="ECO:0000256" key="3">
    <source>
        <dbReference type="ARBA" id="ARBA00022692"/>
    </source>
</evidence>
<keyword evidence="3 9" id="KW-0812">Transmembrane</keyword>
<evidence type="ECO:0000256" key="4">
    <source>
        <dbReference type="ARBA" id="ARBA00022989"/>
    </source>
</evidence>
<protein>
    <recommendedName>
        <fullName evidence="9">Sodium/hydrogen exchanger</fullName>
    </recommendedName>
</protein>
<accession>A0AAD9ERX0</accession>
<dbReference type="GO" id="GO:0015385">
    <property type="term" value="F:sodium:proton antiporter activity"/>
    <property type="evidence" value="ECO:0007669"/>
    <property type="project" value="InterPro"/>
</dbReference>
<feature type="transmembrane region" description="Helical" evidence="11">
    <location>
        <begin position="78"/>
        <end position="98"/>
    </location>
</feature>
<feature type="transmembrane region" description="Helical" evidence="11">
    <location>
        <begin position="245"/>
        <end position="265"/>
    </location>
</feature>
<evidence type="ECO:0000256" key="7">
    <source>
        <dbReference type="ARBA" id="ARBA00023136"/>
    </source>
</evidence>
<name>A0AAD9ERX0_DISEL</name>
<feature type="region of interest" description="Disordered" evidence="10">
    <location>
        <begin position="1028"/>
        <end position="1082"/>
    </location>
</feature>
<evidence type="ECO:0000313" key="14">
    <source>
        <dbReference type="Proteomes" id="UP001228049"/>
    </source>
</evidence>
<evidence type="ECO:0000256" key="6">
    <source>
        <dbReference type="ARBA" id="ARBA00023065"/>
    </source>
</evidence>
<dbReference type="Pfam" id="PF00999">
    <property type="entry name" value="Na_H_Exchanger"/>
    <property type="match status" value="1"/>
</dbReference>
<comment type="similarity">
    <text evidence="9">Belongs to the monovalent cation:proton antiporter 1 (CPA1) transporter (TC 2.A.36) family.</text>
</comment>
<feature type="compositionally biased region" description="Basic and acidic residues" evidence="10">
    <location>
        <begin position="909"/>
        <end position="922"/>
    </location>
</feature>
<feature type="transmembrane region" description="Helical" evidence="11">
    <location>
        <begin position="140"/>
        <end position="162"/>
    </location>
</feature>
<keyword evidence="2 9" id="KW-0813">Transport</keyword>
<dbReference type="PANTHER" id="PTHR10110:SF56">
    <property type="entry name" value="SODIUM_HYDROGEN EXCHANGER 5"/>
    <property type="match status" value="1"/>
</dbReference>
<dbReference type="Proteomes" id="UP001228049">
    <property type="component" value="Unassembled WGS sequence"/>
</dbReference>
<dbReference type="GO" id="GO:0005886">
    <property type="term" value="C:plasma membrane"/>
    <property type="evidence" value="ECO:0007669"/>
    <property type="project" value="TreeGrafter"/>
</dbReference>
<dbReference type="InterPro" id="IPR006153">
    <property type="entry name" value="Cation/H_exchanger_TM"/>
</dbReference>
<keyword evidence="5" id="KW-0915">Sodium</keyword>
<evidence type="ECO:0000256" key="1">
    <source>
        <dbReference type="ARBA" id="ARBA00004141"/>
    </source>
</evidence>
<feature type="region of interest" description="Disordered" evidence="10">
    <location>
        <begin position="895"/>
        <end position="981"/>
    </location>
</feature>
<dbReference type="Gene3D" id="6.10.140.1330">
    <property type="match status" value="1"/>
</dbReference>
<evidence type="ECO:0000256" key="2">
    <source>
        <dbReference type="ARBA" id="ARBA00022448"/>
    </source>
</evidence>
<keyword evidence="6 9" id="KW-0406">Ion transport</keyword>
<dbReference type="GO" id="GO:0098719">
    <property type="term" value="P:sodium ion import across plasma membrane"/>
    <property type="evidence" value="ECO:0007669"/>
    <property type="project" value="TreeGrafter"/>
</dbReference>
<evidence type="ECO:0000313" key="13">
    <source>
        <dbReference type="EMBL" id="KAK1874821.1"/>
    </source>
</evidence>
<dbReference type="PANTHER" id="PTHR10110">
    <property type="entry name" value="SODIUM/HYDROGEN EXCHANGER"/>
    <property type="match status" value="1"/>
</dbReference>
<dbReference type="NCBIfam" id="TIGR00840">
    <property type="entry name" value="b_cpa1"/>
    <property type="match status" value="1"/>
</dbReference>
<dbReference type="GO" id="GO:0051453">
    <property type="term" value="P:regulation of intracellular pH"/>
    <property type="evidence" value="ECO:0007669"/>
    <property type="project" value="TreeGrafter"/>
</dbReference>